<evidence type="ECO:0000313" key="2">
    <source>
        <dbReference type="EMBL" id="PLW11283.1"/>
    </source>
</evidence>
<feature type="compositionally biased region" description="Polar residues" evidence="1">
    <location>
        <begin position="409"/>
        <end position="428"/>
    </location>
</feature>
<dbReference type="AlphaFoldDB" id="A0A2N5SDG3"/>
<dbReference type="STRING" id="200324.A0A2N5SDG3"/>
<feature type="region of interest" description="Disordered" evidence="1">
    <location>
        <begin position="332"/>
        <end position="600"/>
    </location>
</feature>
<sequence length="1042" mass="117767">MQPHWRDTSFVHSIARPAISDQNRVVSGMTPPSHLPGGTIVGATVETFLRPVPSVSWVAEPNLVYWLAPHAAPPANIADSSRHPFQFSKEAMPFQPKIAPSRGQILRQEKSRSRSGLACRKNPTGGLISSSNLDKMQAGDARLDSEQDLEGPQNGKKSNQASKRKEELALDPKKLVNPCSGGDIPSIPEEVGRDSLRGQSASQAPIGAPAAQNEKHASLSSQGSSVDPRITCDPFDSRHPSEIFDMEPQKMKVFLKDEAHLDHPDSRDKLRMALDESSSSPASSISRIIESKNFDVSPAAVRATGKDVKQASQEIKSAVAGKIVDRANFGRDKLINDPKSTSRRQNLPHFSAPPIAITQSEELGRLSQPSAKKPVSDDGWELVSKKKGGKKLGSTPVVSRIMAEEPQMFPNSQESQQKSLQEDLSSGLSPKEAPPTITDYKIENDGVEMQGYARRVPADDLNRKNHVANPARSPASDQTKNNENDGTKREESEAKPKDEDNVIADQREPLDKEISGGQGKEIKRRENKKKKKGNKSSKKPTNYQRKPDPFDDWESLLEFANSQNLAREDPPARHNTGNQMNQSESELIKSPFKKGKGEKRQFSDLKSLSVSAMAPNEELTETEESVKRIFDELFSVKVDNQLRTIEESWIKEFSMLKPSRKPSTRKHPWSELWKSHGLELNFMHHLSKHLRVDEILGHVKLDKLDEELFKRIASYGTQDHQLMVKVYRVLRENMSDFEAFRRITTLSRQVAQEMISRIRPKIENMNIDPVLFENSRSGEYEKHFDIFGHYGLNEDEKNNRQGNYSRKLQLGKSDSLNQFFKPKYPDLGISKREIYMNICGENEYQSRTSPRIHFSSPIFPEVIQPASYEKVLEKKELHDSLMSKGLNLNRLLTVVSILGLEDGSQFSQMAPELVYYKSKVLYKLLSASKYNPLPWVSTAERKWLGDTYSDDYIFQLARLTERLDTLDGHAQYIHDTNLRAFYSEAEIEKLEDLDEIDLKSKCMVTDADILRIESDLPSQISTKLREFEEVYFMLTHHHLTPQ</sequence>
<dbReference type="OrthoDB" id="2507806at2759"/>
<feature type="compositionally biased region" description="Basic and acidic residues" evidence="1">
    <location>
        <begin position="163"/>
        <end position="174"/>
    </location>
</feature>
<organism evidence="2 3">
    <name type="scientific">Puccinia coronata f. sp. avenae</name>
    <dbReference type="NCBI Taxonomy" id="200324"/>
    <lineage>
        <taxon>Eukaryota</taxon>
        <taxon>Fungi</taxon>
        <taxon>Dikarya</taxon>
        <taxon>Basidiomycota</taxon>
        <taxon>Pucciniomycotina</taxon>
        <taxon>Pucciniomycetes</taxon>
        <taxon>Pucciniales</taxon>
        <taxon>Pucciniaceae</taxon>
        <taxon>Puccinia</taxon>
    </lineage>
</organism>
<evidence type="ECO:0000313" key="3">
    <source>
        <dbReference type="Proteomes" id="UP000235388"/>
    </source>
</evidence>
<dbReference type="Proteomes" id="UP000235388">
    <property type="component" value="Unassembled WGS sequence"/>
</dbReference>
<gene>
    <name evidence="2" type="ORF">PCANC_23063</name>
</gene>
<keyword evidence="3" id="KW-1185">Reference proteome</keyword>
<accession>A0A2N5SDG3</accession>
<name>A0A2N5SDG3_9BASI</name>
<protein>
    <submittedName>
        <fullName evidence="2">Uncharacterized protein</fullName>
    </submittedName>
</protein>
<dbReference type="EMBL" id="PGCJ01001026">
    <property type="protein sequence ID" value="PLW11283.1"/>
    <property type="molecule type" value="Genomic_DNA"/>
</dbReference>
<evidence type="ECO:0000256" key="1">
    <source>
        <dbReference type="SAM" id="MobiDB-lite"/>
    </source>
</evidence>
<feature type="region of interest" description="Disordered" evidence="1">
    <location>
        <begin position="93"/>
        <end position="242"/>
    </location>
</feature>
<reference evidence="2 3" key="1">
    <citation type="submission" date="2017-11" db="EMBL/GenBank/DDBJ databases">
        <title>De novo assembly and phasing of dikaryotic genomes from two isolates of Puccinia coronata f. sp. avenae, the causal agent of oat crown rust.</title>
        <authorList>
            <person name="Miller M.E."/>
            <person name="Zhang Y."/>
            <person name="Omidvar V."/>
            <person name="Sperschneider J."/>
            <person name="Schwessinger B."/>
            <person name="Raley C."/>
            <person name="Palmer J.M."/>
            <person name="Garnica D."/>
            <person name="Upadhyaya N."/>
            <person name="Rathjen J."/>
            <person name="Taylor J.M."/>
            <person name="Park R.F."/>
            <person name="Dodds P.N."/>
            <person name="Hirsch C.D."/>
            <person name="Kianian S.F."/>
            <person name="Figueroa M."/>
        </authorList>
    </citation>
    <scope>NUCLEOTIDE SEQUENCE [LARGE SCALE GENOMIC DNA]</scope>
    <source>
        <strain evidence="2">12NC29</strain>
    </source>
</reference>
<feature type="compositionally biased region" description="Polar residues" evidence="1">
    <location>
        <begin position="575"/>
        <end position="585"/>
    </location>
</feature>
<feature type="compositionally biased region" description="Basic and acidic residues" evidence="1">
    <location>
        <begin position="480"/>
        <end position="524"/>
    </location>
</feature>
<proteinExistence type="predicted"/>
<feature type="compositionally biased region" description="Basic residues" evidence="1">
    <location>
        <begin position="525"/>
        <end position="538"/>
    </location>
</feature>
<comment type="caution">
    <text evidence="2">The sequence shown here is derived from an EMBL/GenBank/DDBJ whole genome shotgun (WGS) entry which is preliminary data.</text>
</comment>